<dbReference type="InterPro" id="IPR036529">
    <property type="entry name" value="KIX_dom_sf"/>
</dbReference>
<dbReference type="InterPro" id="IPR036546">
    <property type="entry name" value="MED15_KIX"/>
</dbReference>
<keyword evidence="2" id="KW-0539">Nucleus</keyword>
<dbReference type="Proteomes" id="UP000316621">
    <property type="component" value="Chromosome 9"/>
</dbReference>
<dbReference type="Gramene" id="RZC79325">
    <property type="protein sequence ID" value="RZC79325"/>
    <property type="gene ID" value="C5167_003521"/>
</dbReference>
<dbReference type="GO" id="GO:0005634">
    <property type="term" value="C:nucleus"/>
    <property type="evidence" value="ECO:0007669"/>
    <property type="project" value="UniProtKB-SubCell"/>
</dbReference>
<sequence>METKFQKNAVANSLPLNTAGGSQNPQDPASHSMQSQVRNPGQLQISLANQSLAWQQLLSQKIQNDIANPGIQGPRSWSQIRTNHSNIESNMDATDWKTLLQPESRTRIVTKMVEILKRHLPFTGPEGLVELDKLAVRFEEKIFTAAAASQKNAVANSLPLNTAGGSQNPQDPASHSMQSQVRNPGQLQISLANQSLAWQQLLSQKIQNDIANPGIQGPRSWSQIRTNHSNIESNMDATDWKTLLQPESRTRIVTKMVEILKRHLPFTGPEGLVELDKLAVRFEEKIFTAAAASQSDYLRKISLKFLSMETKFQKNAVANSLPLNTAGGSQNPQDPGKNFL</sequence>
<gene>
    <name evidence="5" type="ORF">C5167_003521</name>
</gene>
<accession>A0A4Y7L569</accession>
<dbReference type="GO" id="GO:0031490">
    <property type="term" value="F:chromatin DNA binding"/>
    <property type="evidence" value="ECO:0007669"/>
    <property type="project" value="InterPro"/>
</dbReference>
<evidence type="ECO:0000256" key="3">
    <source>
        <dbReference type="SAM" id="MobiDB-lite"/>
    </source>
</evidence>
<name>A0A4Y7L569_PAPSO</name>
<feature type="region of interest" description="Disordered" evidence="3">
    <location>
        <begin position="1"/>
        <end position="39"/>
    </location>
</feature>
<dbReference type="FunFam" id="1.10.246.20:FF:000003">
    <property type="entry name" value="Mediator of RNA polymerase II transcription subunit 15a"/>
    <property type="match status" value="1"/>
</dbReference>
<dbReference type="PANTHER" id="PTHR33137">
    <property type="entry name" value="MEDIATOR OF RNA POLYMERASE II TRANSCRIPTION SUBUNIT 15A-RELATED"/>
    <property type="match status" value="1"/>
</dbReference>
<dbReference type="Gene3D" id="1.10.246.20">
    <property type="entry name" value="Coactivator CBP, KIX domain"/>
    <property type="match status" value="2"/>
</dbReference>
<proteinExistence type="predicted"/>
<feature type="domain" description="Mediator complex subunit 15 KIX" evidence="4">
    <location>
        <begin position="238"/>
        <end position="317"/>
    </location>
</feature>
<dbReference type="GO" id="GO:0003713">
    <property type="term" value="F:transcription coactivator activity"/>
    <property type="evidence" value="ECO:0007669"/>
    <property type="project" value="InterPro"/>
</dbReference>
<evidence type="ECO:0000313" key="5">
    <source>
        <dbReference type="EMBL" id="RZC79325.1"/>
    </source>
</evidence>
<dbReference type="InterPro" id="IPR044661">
    <property type="entry name" value="MED15a/b/c-like"/>
</dbReference>
<feature type="compositionally biased region" description="Polar residues" evidence="3">
    <location>
        <begin position="9"/>
        <end position="39"/>
    </location>
</feature>
<evidence type="ECO:0000259" key="4">
    <source>
        <dbReference type="Pfam" id="PF16987"/>
    </source>
</evidence>
<evidence type="ECO:0000313" key="6">
    <source>
        <dbReference type="Proteomes" id="UP000316621"/>
    </source>
</evidence>
<dbReference type="EMBL" id="CM010723">
    <property type="protein sequence ID" value="RZC79325.1"/>
    <property type="molecule type" value="Genomic_DNA"/>
</dbReference>
<dbReference type="STRING" id="3469.A0A4Y7L569"/>
<dbReference type="AlphaFoldDB" id="A0A4Y7L569"/>
<organism evidence="5 6">
    <name type="scientific">Papaver somniferum</name>
    <name type="common">Opium poppy</name>
    <dbReference type="NCBI Taxonomy" id="3469"/>
    <lineage>
        <taxon>Eukaryota</taxon>
        <taxon>Viridiplantae</taxon>
        <taxon>Streptophyta</taxon>
        <taxon>Embryophyta</taxon>
        <taxon>Tracheophyta</taxon>
        <taxon>Spermatophyta</taxon>
        <taxon>Magnoliopsida</taxon>
        <taxon>Ranunculales</taxon>
        <taxon>Papaveraceae</taxon>
        <taxon>Papaveroideae</taxon>
        <taxon>Papaver</taxon>
    </lineage>
</organism>
<protein>
    <recommendedName>
        <fullName evidence="4">Mediator complex subunit 15 KIX domain-containing protein</fullName>
    </recommendedName>
</protein>
<reference evidence="5 6" key="1">
    <citation type="journal article" date="2018" name="Science">
        <title>The opium poppy genome and morphinan production.</title>
        <authorList>
            <person name="Guo L."/>
            <person name="Winzer T."/>
            <person name="Yang X."/>
            <person name="Li Y."/>
            <person name="Ning Z."/>
            <person name="He Z."/>
            <person name="Teodor R."/>
            <person name="Lu Y."/>
            <person name="Bowser T.A."/>
            <person name="Graham I.A."/>
            <person name="Ye K."/>
        </authorList>
    </citation>
    <scope>NUCLEOTIDE SEQUENCE [LARGE SCALE GENOMIC DNA]</scope>
    <source>
        <strain evidence="6">cv. HN1</strain>
        <tissue evidence="5">Leaves</tissue>
    </source>
</reference>
<dbReference type="Pfam" id="PF16987">
    <property type="entry name" value="KIX_2"/>
    <property type="match status" value="2"/>
</dbReference>
<dbReference type="OMA" id="FEENDLM"/>
<keyword evidence="6" id="KW-1185">Reference proteome</keyword>
<dbReference type="PANTHER" id="PTHR33137:SF4">
    <property type="entry name" value="MEDIATOR OF RNA POLYMERASE II TRANSCRIPTION SUBUNIT 15A-RELATED"/>
    <property type="match status" value="1"/>
</dbReference>
<evidence type="ECO:0000256" key="1">
    <source>
        <dbReference type="ARBA" id="ARBA00004123"/>
    </source>
</evidence>
<feature type="region of interest" description="Disordered" evidence="3">
    <location>
        <begin position="158"/>
        <end position="183"/>
    </location>
</feature>
<evidence type="ECO:0000256" key="2">
    <source>
        <dbReference type="ARBA" id="ARBA00023242"/>
    </source>
</evidence>
<feature type="domain" description="Mediator complex subunit 15 KIX" evidence="4">
    <location>
        <begin position="94"/>
        <end position="151"/>
    </location>
</feature>
<comment type="subcellular location">
    <subcellularLocation>
        <location evidence="1">Nucleus</location>
    </subcellularLocation>
</comment>